<protein>
    <submittedName>
        <fullName evidence="2">Uncharacterized protein</fullName>
    </submittedName>
</protein>
<reference evidence="2" key="1">
    <citation type="submission" date="2022-11" db="EMBL/GenBank/DDBJ databases">
        <authorList>
            <person name="Petersen C."/>
        </authorList>
    </citation>
    <scope>NUCLEOTIDE SEQUENCE</scope>
    <source>
        <strain evidence="2">IBT 30761</strain>
    </source>
</reference>
<organism evidence="2 3">
    <name type="scientific">Penicillium argentinense</name>
    <dbReference type="NCBI Taxonomy" id="1131581"/>
    <lineage>
        <taxon>Eukaryota</taxon>
        <taxon>Fungi</taxon>
        <taxon>Dikarya</taxon>
        <taxon>Ascomycota</taxon>
        <taxon>Pezizomycotina</taxon>
        <taxon>Eurotiomycetes</taxon>
        <taxon>Eurotiomycetidae</taxon>
        <taxon>Eurotiales</taxon>
        <taxon>Aspergillaceae</taxon>
        <taxon>Penicillium</taxon>
    </lineage>
</organism>
<dbReference type="RefSeq" id="XP_056472100.1">
    <property type="nucleotide sequence ID" value="XM_056621294.1"/>
</dbReference>
<evidence type="ECO:0000313" key="3">
    <source>
        <dbReference type="Proteomes" id="UP001149074"/>
    </source>
</evidence>
<name>A0A9W9K204_9EURO</name>
<comment type="caution">
    <text evidence="2">The sequence shown here is derived from an EMBL/GenBank/DDBJ whole genome shotgun (WGS) entry which is preliminary data.</text>
</comment>
<proteinExistence type="predicted"/>
<gene>
    <name evidence="2" type="ORF">N7532_008802</name>
</gene>
<feature type="region of interest" description="Disordered" evidence="1">
    <location>
        <begin position="1"/>
        <end position="30"/>
    </location>
</feature>
<dbReference type="Proteomes" id="UP001149074">
    <property type="component" value="Unassembled WGS sequence"/>
</dbReference>
<feature type="compositionally biased region" description="Polar residues" evidence="1">
    <location>
        <begin position="7"/>
        <end position="29"/>
    </location>
</feature>
<evidence type="ECO:0000313" key="2">
    <source>
        <dbReference type="EMBL" id="KAJ5090118.1"/>
    </source>
</evidence>
<evidence type="ECO:0000256" key="1">
    <source>
        <dbReference type="SAM" id="MobiDB-lite"/>
    </source>
</evidence>
<keyword evidence="3" id="KW-1185">Reference proteome</keyword>
<dbReference type="GeneID" id="81360273"/>
<reference evidence="2" key="2">
    <citation type="journal article" date="2023" name="IMA Fungus">
        <title>Comparative genomic study of the Penicillium genus elucidates a diverse pangenome and 15 lateral gene transfer events.</title>
        <authorList>
            <person name="Petersen C."/>
            <person name="Sorensen T."/>
            <person name="Nielsen M.R."/>
            <person name="Sondergaard T.E."/>
            <person name="Sorensen J.L."/>
            <person name="Fitzpatrick D.A."/>
            <person name="Frisvad J.C."/>
            <person name="Nielsen K.L."/>
        </authorList>
    </citation>
    <scope>NUCLEOTIDE SEQUENCE</scope>
    <source>
        <strain evidence="2">IBT 30761</strain>
    </source>
</reference>
<dbReference type="EMBL" id="JAPQKI010000009">
    <property type="protein sequence ID" value="KAJ5090118.1"/>
    <property type="molecule type" value="Genomic_DNA"/>
</dbReference>
<accession>A0A9W9K204</accession>
<dbReference type="AlphaFoldDB" id="A0A9W9K204"/>
<dbReference type="OrthoDB" id="4323916at2759"/>
<sequence length="166" mass="18752">MAVSIIEQDQTVGETSPGSPNPAESTSNGVEIERYECLESERSTGFEAQLTPSQTQARQLQCSQYFNHASSTEILELYSVLWNCYTMGKTENHNLQQEIKMLRSVNSRLCLRLQVAEQETCNQKAVLAYSEQRFANLQENLRNLLHFENIDGSEVNSETAFHQGAL</sequence>